<keyword evidence="2" id="KW-1185">Reference proteome</keyword>
<sequence>MARQKGPLKYVGTLGDIRHFKIKGNEGYFAGLTGGPTAEQIATDPAFQRTRENMNEFGGCAMVGKSVRVGLASLMKNMADSQVTGRLTAIMKKINLEDGSEARGRRAVLVSAVPNYLKGFDFNRFTSFNGAFNAPFTITPAGSRDSSTLDVPAFNPLNYLNIPAGATHFRIINAISVLSDYEFNTTTKVYEPKEASLNELKDVQYSAYLPVDSVTALVSLVATLPGSPTMTTDVSVLNSIGIEFYQEVGSNYYVFAQGNALKISEIF</sequence>
<organism evidence="1 2">
    <name type="scientific">Nonlabens arenilitoris</name>
    <dbReference type="NCBI Taxonomy" id="1217969"/>
    <lineage>
        <taxon>Bacteria</taxon>
        <taxon>Pseudomonadati</taxon>
        <taxon>Bacteroidota</taxon>
        <taxon>Flavobacteriia</taxon>
        <taxon>Flavobacteriales</taxon>
        <taxon>Flavobacteriaceae</taxon>
        <taxon>Nonlabens</taxon>
    </lineage>
</organism>
<name>A0A2S7UCP7_9FLAO</name>
<reference evidence="1 2" key="1">
    <citation type="submission" date="2017-01" db="EMBL/GenBank/DDBJ databases">
        <title>Trade-off between light-utilization and light-protection in marine flavobacteria.</title>
        <authorList>
            <person name="Kumagai Y."/>
            <person name="Yoshizawa S."/>
            <person name="Kogure K."/>
            <person name="Iwasaki W."/>
        </authorList>
    </citation>
    <scope>NUCLEOTIDE SEQUENCE [LARGE SCALE GENOMIC DNA]</scope>
    <source>
        <strain evidence="1 2">KCTC 32109</strain>
    </source>
</reference>
<protein>
    <submittedName>
        <fullName evidence="1">Uncharacterized protein</fullName>
    </submittedName>
</protein>
<dbReference type="OrthoDB" id="645138at2"/>
<dbReference type="RefSeq" id="WP_105071476.1">
    <property type="nucleotide sequence ID" value="NZ_MTPW01000001.1"/>
</dbReference>
<dbReference type="EMBL" id="MTPW01000001">
    <property type="protein sequence ID" value="PQJ32397.1"/>
    <property type="molecule type" value="Genomic_DNA"/>
</dbReference>
<accession>A0A2S7UCP7</accession>
<proteinExistence type="predicted"/>
<comment type="caution">
    <text evidence="1">The sequence shown here is derived from an EMBL/GenBank/DDBJ whole genome shotgun (WGS) entry which is preliminary data.</text>
</comment>
<evidence type="ECO:0000313" key="2">
    <source>
        <dbReference type="Proteomes" id="UP000239747"/>
    </source>
</evidence>
<evidence type="ECO:0000313" key="1">
    <source>
        <dbReference type="EMBL" id="PQJ32397.1"/>
    </source>
</evidence>
<gene>
    <name evidence="1" type="ORF">BST92_10880</name>
</gene>
<dbReference type="Proteomes" id="UP000239747">
    <property type="component" value="Unassembled WGS sequence"/>
</dbReference>
<dbReference type="AlphaFoldDB" id="A0A2S7UCP7"/>